<evidence type="ECO:0000259" key="1">
    <source>
        <dbReference type="Pfam" id="PF16289"/>
    </source>
</evidence>
<organism evidence="2 3">
    <name type="scientific">Sedimentimonas flavescens</name>
    <dbReference type="NCBI Taxonomy" id="2851012"/>
    <lineage>
        <taxon>Bacteria</taxon>
        <taxon>Pseudomonadati</taxon>
        <taxon>Pseudomonadota</taxon>
        <taxon>Alphaproteobacteria</taxon>
        <taxon>Rhodobacterales</taxon>
        <taxon>Rhodobacter group</taxon>
        <taxon>Sedimentimonas</taxon>
    </lineage>
</organism>
<dbReference type="RefSeq" id="WP_263848227.1">
    <property type="nucleotide sequence ID" value="NZ_JAOWKW010000010.1"/>
</dbReference>
<dbReference type="EMBL" id="JAOWKW010000010">
    <property type="protein sequence ID" value="MCV2879726.1"/>
    <property type="molecule type" value="Genomic_DNA"/>
</dbReference>
<name>A0ABT3A1C7_9RHOB</name>
<keyword evidence="3" id="KW-1185">Reference proteome</keyword>
<comment type="caution">
    <text evidence="2">The sequence shown here is derived from an EMBL/GenBank/DDBJ whole genome shotgun (WGS) entry which is preliminary data.</text>
</comment>
<accession>A0ABT3A1C7</accession>
<feature type="domain" description="DUF4935" evidence="1">
    <location>
        <begin position="5"/>
        <end position="185"/>
    </location>
</feature>
<sequence>MVLNLFLDANILISFYALSNADIEQLKQLKGVVAKGDIKLFISDQLSNEVERNRETKISESFKALRDSSFKCLAPSFVRSLPEFAELQDLLKDANKKHSDLIKTVTGHIEGRTLDADIIIKELIDTATVTPTTSKQISAAHRRFITGNPPGKKKSTIGDELNWEFLLSTVPDGEDLHLVSADGDYASQLESGKANGFLLSEWKNTKSADLYYYKELNDFFKLHVPKIKLANQAKLNALIVELSGSGSFSDTHSIVAKFPDDAEFTDGQIVELMNVLKNNSQVGWIATDSDVAALYAPIRTRYAELVKPDDEDPL</sequence>
<proteinExistence type="predicted"/>
<reference evidence="2 3" key="1">
    <citation type="submission" date="2022-10" db="EMBL/GenBank/DDBJ databases">
        <title>Sinirhodobacter sp. nov., isolated from ocean surface sediments.</title>
        <authorList>
            <person name="He W."/>
            <person name="Wang L."/>
            <person name="Zhang D.-F."/>
        </authorList>
    </citation>
    <scope>NUCLEOTIDE SEQUENCE [LARGE SCALE GENOMIC DNA]</scope>
    <source>
        <strain evidence="2 3">WL0115</strain>
    </source>
</reference>
<evidence type="ECO:0000313" key="2">
    <source>
        <dbReference type="EMBL" id="MCV2879726.1"/>
    </source>
</evidence>
<dbReference type="InterPro" id="IPR032557">
    <property type="entry name" value="DUF4935"/>
</dbReference>
<dbReference type="Pfam" id="PF16289">
    <property type="entry name" value="PIN_12"/>
    <property type="match status" value="1"/>
</dbReference>
<gene>
    <name evidence="2" type="ORF">OE699_12800</name>
</gene>
<dbReference type="Proteomes" id="UP001526166">
    <property type="component" value="Unassembled WGS sequence"/>
</dbReference>
<protein>
    <submittedName>
        <fullName evidence="2">PIN domain-containing protein</fullName>
    </submittedName>
</protein>
<evidence type="ECO:0000313" key="3">
    <source>
        <dbReference type="Proteomes" id="UP001526166"/>
    </source>
</evidence>